<reference evidence="1 2" key="1">
    <citation type="journal article" date="2012" name="Nature">
        <title>Repeated polyploidization of Gossypium genomes and the evolution of spinnable cotton fibres.</title>
        <authorList>
            <person name="Paterson A.H."/>
            <person name="Wendel J.F."/>
            <person name="Gundlach H."/>
            <person name="Guo H."/>
            <person name="Jenkins J."/>
            <person name="Jin D."/>
            <person name="Llewellyn D."/>
            <person name="Showmaker K.C."/>
            <person name="Shu S."/>
            <person name="Udall J."/>
            <person name="Yoo M.J."/>
            <person name="Byers R."/>
            <person name="Chen W."/>
            <person name="Doron-Faigenboim A."/>
            <person name="Duke M.V."/>
            <person name="Gong L."/>
            <person name="Grimwood J."/>
            <person name="Grover C."/>
            <person name="Grupp K."/>
            <person name="Hu G."/>
            <person name="Lee T.H."/>
            <person name="Li J."/>
            <person name="Lin L."/>
            <person name="Liu T."/>
            <person name="Marler B.S."/>
            <person name="Page J.T."/>
            <person name="Roberts A.W."/>
            <person name="Romanel E."/>
            <person name="Sanders W.S."/>
            <person name="Szadkowski E."/>
            <person name="Tan X."/>
            <person name="Tang H."/>
            <person name="Xu C."/>
            <person name="Wang J."/>
            <person name="Wang Z."/>
            <person name="Zhang D."/>
            <person name="Zhang L."/>
            <person name="Ashrafi H."/>
            <person name="Bedon F."/>
            <person name="Bowers J.E."/>
            <person name="Brubaker C.L."/>
            <person name="Chee P.W."/>
            <person name="Das S."/>
            <person name="Gingle A.R."/>
            <person name="Haigler C.H."/>
            <person name="Harker D."/>
            <person name="Hoffmann L.V."/>
            <person name="Hovav R."/>
            <person name="Jones D.C."/>
            <person name="Lemke C."/>
            <person name="Mansoor S."/>
            <person name="ur Rahman M."/>
            <person name="Rainville L.N."/>
            <person name="Rambani A."/>
            <person name="Reddy U.K."/>
            <person name="Rong J.K."/>
            <person name="Saranga Y."/>
            <person name="Scheffler B.E."/>
            <person name="Scheffler J.A."/>
            <person name="Stelly D.M."/>
            <person name="Triplett B.A."/>
            <person name="Van Deynze A."/>
            <person name="Vaslin M.F."/>
            <person name="Waghmare V.N."/>
            <person name="Walford S.A."/>
            <person name="Wright R.J."/>
            <person name="Zaki E.A."/>
            <person name="Zhang T."/>
            <person name="Dennis E.S."/>
            <person name="Mayer K.F."/>
            <person name="Peterson D.G."/>
            <person name="Rokhsar D.S."/>
            <person name="Wang X."/>
            <person name="Schmutz J."/>
        </authorList>
    </citation>
    <scope>NUCLEOTIDE SEQUENCE [LARGE SCALE GENOMIC DNA]</scope>
</reference>
<keyword evidence="2" id="KW-1185">Reference proteome</keyword>
<dbReference type="EMBL" id="CM001747">
    <property type="protein sequence ID" value="KJB46785.1"/>
    <property type="molecule type" value="Genomic_DNA"/>
</dbReference>
<name>A0A0D2TTR2_GOSRA</name>
<organism evidence="1 2">
    <name type="scientific">Gossypium raimondii</name>
    <name type="common">Peruvian cotton</name>
    <name type="synonym">Gossypium klotzschianum subsp. raimondii</name>
    <dbReference type="NCBI Taxonomy" id="29730"/>
    <lineage>
        <taxon>Eukaryota</taxon>
        <taxon>Viridiplantae</taxon>
        <taxon>Streptophyta</taxon>
        <taxon>Embryophyta</taxon>
        <taxon>Tracheophyta</taxon>
        <taxon>Spermatophyta</taxon>
        <taxon>Magnoliopsida</taxon>
        <taxon>eudicotyledons</taxon>
        <taxon>Gunneridae</taxon>
        <taxon>Pentapetalae</taxon>
        <taxon>rosids</taxon>
        <taxon>malvids</taxon>
        <taxon>Malvales</taxon>
        <taxon>Malvaceae</taxon>
        <taxon>Malvoideae</taxon>
        <taxon>Gossypium</taxon>
    </lineage>
</organism>
<accession>A0A0D2TTR2</accession>
<dbReference type="AlphaFoldDB" id="A0A0D2TTR2"/>
<dbReference type="Proteomes" id="UP000032304">
    <property type="component" value="Chromosome 8"/>
</dbReference>
<dbReference type="Gramene" id="KJB46785">
    <property type="protein sequence ID" value="KJB46785"/>
    <property type="gene ID" value="B456_008G000700"/>
</dbReference>
<protein>
    <submittedName>
        <fullName evidence="1">Uncharacterized protein</fullName>
    </submittedName>
</protein>
<evidence type="ECO:0000313" key="1">
    <source>
        <dbReference type="EMBL" id="KJB46785.1"/>
    </source>
</evidence>
<sequence>MMICFTLPSISFVSSIFQSIPIKILSCQNQKSQLPIYALVYAIIVSPNHNFQSYVAKTRNKYCNLTACENVTMSYPFQIPTQPPKCGAIGSNSSATATTALFYP</sequence>
<evidence type="ECO:0000313" key="2">
    <source>
        <dbReference type="Proteomes" id="UP000032304"/>
    </source>
</evidence>
<proteinExistence type="predicted"/>
<gene>
    <name evidence="1" type="ORF">B456_008G000700</name>
</gene>